<dbReference type="OrthoDB" id="9815896at2"/>
<dbReference type="Gene3D" id="3.40.50.300">
    <property type="entry name" value="P-loop containing nucleotide triphosphate hydrolases"/>
    <property type="match status" value="1"/>
</dbReference>
<gene>
    <name evidence="2" type="ORF">Pmgp_02062</name>
</gene>
<evidence type="ECO:0000259" key="1">
    <source>
        <dbReference type="SMART" id="SM00382"/>
    </source>
</evidence>
<dbReference type="Pfam" id="PF13401">
    <property type="entry name" value="AAA_22"/>
    <property type="match status" value="1"/>
</dbReference>
<evidence type="ECO:0000313" key="2">
    <source>
        <dbReference type="EMBL" id="TEB10895.1"/>
    </source>
</evidence>
<proteinExistence type="predicted"/>
<dbReference type="EMBL" id="QFFZ01000020">
    <property type="protein sequence ID" value="TEB10895.1"/>
    <property type="molecule type" value="Genomic_DNA"/>
</dbReference>
<dbReference type="GO" id="GO:0016887">
    <property type="term" value="F:ATP hydrolysis activity"/>
    <property type="evidence" value="ECO:0007669"/>
    <property type="project" value="InterPro"/>
</dbReference>
<dbReference type="AlphaFoldDB" id="A0A4Y7RPI0"/>
<comment type="caution">
    <text evidence="2">The sequence shown here is derived from an EMBL/GenBank/DDBJ whole genome shotgun (WGS) entry which is preliminary data.</text>
</comment>
<dbReference type="SUPFAM" id="SSF52540">
    <property type="entry name" value="P-loop containing nucleoside triphosphate hydrolases"/>
    <property type="match status" value="1"/>
</dbReference>
<dbReference type="SMART" id="SM00382">
    <property type="entry name" value="AAA"/>
    <property type="match status" value="1"/>
</dbReference>
<feature type="domain" description="AAA+ ATPase" evidence="1">
    <location>
        <begin position="41"/>
        <end position="185"/>
    </location>
</feature>
<name>A0A4Y7RPI0_9FIRM</name>
<dbReference type="InterPro" id="IPR049945">
    <property type="entry name" value="AAA_22"/>
</dbReference>
<keyword evidence="3" id="KW-1185">Reference proteome</keyword>
<dbReference type="RefSeq" id="WP_134213901.1">
    <property type="nucleotide sequence ID" value="NZ_QFFZ01000020.1"/>
</dbReference>
<protein>
    <recommendedName>
        <fullName evidence="1">AAA+ ATPase domain-containing protein</fullName>
    </recommendedName>
</protein>
<dbReference type="InterPro" id="IPR027417">
    <property type="entry name" value="P-loop_NTPase"/>
</dbReference>
<dbReference type="Proteomes" id="UP000297597">
    <property type="component" value="Unassembled WGS sequence"/>
</dbReference>
<dbReference type="PANTHER" id="PTHR35894:SF1">
    <property type="entry name" value="PHOSPHORIBULOKINASE _ URIDINE KINASE FAMILY"/>
    <property type="match status" value="1"/>
</dbReference>
<sequence length="277" mass="31585">MISQFFTLESTPFTKELPTSKLYQSSSFKECMARLHYIVRTRSFGLLSGEIGSGKSTAIRALRDALDMTKYRFIYLCDSSLKPRDFYRELLHQLGIVPQNLKSDAKRQYEHAIWDLYESQQKTAVIVIDEAHLLQGDMLQEIRFLTNFQIDSVSPVSLLMVGQPELRSTLQMRLFKPITQRLNIRYHLGGLGASEMKEYVEHQLQAAGAQHPIFTAEAIDAIYAHTRGIAREINNVCTACLLDAVVRKEKLIDTIHVAKILTNTQGVMMEEYNASYS</sequence>
<dbReference type="PANTHER" id="PTHR35894">
    <property type="entry name" value="GENERAL SECRETION PATHWAY PROTEIN A-RELATED"/>
    <property type="match status" value="1"/>
</dbReference>
<dbReference type="CDD" id="cd00009">
    <property type="entry name" value="AAA"/>
    <property type="match status" value="1"/>
</dbReference>
<dbReference type="InterPro" id="IPR003593">
    <property type="entry name" value="AAA+_ATPase"/>
</dbReference>
<organism evidence="2 3">
    <name type="scientific">Pelotomaculum propionicicum</name>
    <dbReference type="NCBI Taxonomy" id="258475"/>
    <lineage>
        <taxon>Bacteria</taxon>
        <taxon>Bacillati</taxon>
        <taxon>Bacillota</taxon>
        <taxon>Clostridia</taxon>
        <taxon>Eubacteriales</taxon>
        <taxon>Desulfotomaculaceae</taxon>
        <taxon>Pelotomaculum</taxon>
    </lineage>
</organism>
<dbReference type="InterPro" id="IPR052026">
    <property type="entry name" value="ExeA_AAA_ATPase_DNA-bind"/>
</dbReference>
<accession>A0A4Y7RPI0</accession>
<reference evidence="2 3" key="1">
    <citation type="journal article" date="2018" name="Environ. Microbiol.">
        <title>Novel energy conservation strategies and behaviour of Pelotomaculum schinkii driving syntrophic propionate catabolism.</title>
        <authorList>
            <person name="Hidalgo-Ahumada C.A.P."/>
            <person name="Nobu M.K."/>
            <person name="Narihiro T."/>
            <person name="Tamaki H."/>
            <person name="Liu W.T."/>
            <person name="Kamagata Y."/>
            <person name="Stams A.J.M."/>
            <person name="Imachi H."/>
            <person name="Sousa D.Z."/>
        </authorList>
    </citation>
    <scope>NUCLEOTIDE SEQUENCE [LARGE SCALE GENOMIC DNA]</scope>
    <source>
        <strain evidence="2 3">MGP</strain>
    </source>
</reference>
<evidence type="ECO:0000313" key="3">
    <source>
        <dbReference type="Proteomes" id="UP000297597"/>
    </source>
</evidence>